<dbReference type="GO" id="GO:0005789">
    <property type="term" value="C:endoplasmic reticulum membrane"/>
    <property type="evidence" value="ECO:0007669"/>
    <property type="project" value="UniProtKB-SubCell"/>
</dbReference>
<proteinExistence type="inferred from homology"/>
<dbReference type="PIRSF" id="PIRSF017290">
    <property type="entry name" value="ROT1_prd"/>
    <property type="match status" value="1"/>
</dbReference>
<sequence length="222" mass="23683">MLSTIFASALLALTASPIPVRSQADIHNVTGLAGTWSSGSGAVQTGAGFANPVNFSFTYPKNTGISWSFTDTGFFEQAEYQFRSNGSEPSCITGVVLFQHGTYQFLDNGSIIATPFAPDGRIQVQDPCAAQSNTITQFNTSVLFSSWRIFQDPTRGPKLQLYRFDGAPLTPQFLVALPPNMLPTQVLTPNNQSAAVAKLRKLTFIVLGTVAGGAIGALMLVL</sequence>
<evidence type="ECO:0000256" key="1">
    <source>
        <dbReference type="PIRNR" id="PIRNR017290"/>
    </source>
</evidence>
<comment type="similarity">
    <text evidence="1">Belongs to the ROT1 family.</text>
</comment>
<keyword evidence="1 2" id="KW-0472">Membrane</keyword>
<dbReference type="OrthoDB" id="5327821at2759"/>
<dbReference type="GO" id="GO:0051082">
    <property type="term" value="F:unfolded protein binding"/>
    <property type="evidence" value="ECO:0007669"/>
    <property type="project" value="TreeGrafter"/>
</dbReference>
<keyword evidence="3" id="KW-0732">Signal</keyword>
<dbReference type="Pfam" id="PF10681">
    <property type="entry name" value="Rot1"/>
    <property type="match status" value="1"/>
</dbReference>
<name>A0A9P6DZX0_9AGAM</name>
<evidence type="ECO:0000313" key="4">
    <source>
        <dbReference type="EMBL" id="KAF9517178.1"/>
    </source>
</evidence>
<comment type="subcellular location">
    <subcellularLocation>
        <location evidence="1">Endoplasmic reticulum membrane</location>
    </subcellularLocation>
</comment>
<keyword evidence="1" id="KW-0256">Endoplasmic reticulum</keyword>
<comment type="function">
    <text evidence="1">Required for normal levels of the cell wall 1,6-beta-glucan. Involved in a protein folding machinery chaperoning proteins acting in various physiological processes including cell wall synthesis and lysis of autophagic bodies.</text>
</comment>
<organism evidence="4 5">
    <name type="scientific">Hydnum rufescens UP504</name>
    <dbReference type="NCBI Taxonomy" id="1448309"/>
    <lineage>
        <taxon>Eukaryota</taxon>
        <taxon>Fungi</taxon>
        <taxon>Dikarya</taxon>
        <taxon>Basidiomycota</taxon>
        <taxon>Agaricomycotina</taxon>
        <taxon>Agaricomycetes</taxon>
        <taxon>Cantharellales</taxon>
        <taxon>Hydnaceae</taxon>
        <taxon>Hydnum</taxon>
    </lineage>
</organism>
<gene>
    <name evidence="4" type="ORF">BS47DRAFT_1375709</name>
</gene>
<protein>
    <recommendedName>
        <fullName evidence="1">Protein ROT1</fullName>
    </recommendedName>
</protein>
<dbReference type="GO" id="GO:0006458">
    <property type="term" value="P:'de novo' protein folding"/>
    <property type="evidence" value="ECO:0007669"/>
    <property type="project" value="InterPro"/>
</dbReference>
<feature type="chain" id="PRO_5040300649" description="Protein ROT1" evidence="3">
    <location>
        <begin position="23"/>
        <end position="222"/>
    </location>
</feature>
<keyword evidence="2" id="KW-0812">Transmembrane</keyword>
<accession>A0A9P6DZX0</accession>
<dbReference type="Proteomes" id="UP000886523">
    <property type="component" value="Unassembled WGS sequence"/>
</dbReference>
<reference evidence="4" key="1">
    <citation type="journal article" date="2020" name="Nat. Commun.">
        <title>Large-scale genome sequencing of mycorrhizal fungi provides insights into the early evolution of symbiotic traits.</title>
        <authorList>
            <person name="Miyauchi S."/>
            <person name="Kiss E."/>
            <person name="Kuo A."/>
            <person name="Drula E."/>
            <person name="Kohler A."/>
            <person name="Sanchez-Garcia M."/>
            <person name="Morin E."/>
            <person name="Andreopoulos B."/>
            <person name="Barry K.W."/>
            <person name="Bonito G."/>
            <person name="Buee M."/>
            <person name="Carver A."/>
            <person name="Chen C."/>
            <person name="Cichocki N."/>
            <person name="Clum A."/>
            <person name="Culley D."/>
            <person name="Crous P.W."/>
            <person name="Fauchery L."/>
            <person name="Girlanda M."/>
            <person name="Hayes R.D."/>
            <person name="Keri Z."/>
            <person name="LaButti K."/>
            <person name="Lipzen A."/>
            <person name="Lombard V."/>
            <person name="Magnuson J."/>
            <person name="Maillard F."/>
            <person name="Murat C."/>
            <person name="Nolan M."/>
            <person name="Ohm R.A."/>
            <person name="Pangilinan J."/>
            <person name="Pereira M.F."/>
            <person name="Perotto S."/>
            <person name="Peter M."/>
            <person name="Pfister S."/>
            <person name="Riley R."/>
            <person name="Sitrit Y."/>
            <person name="Stielow J.B."/>
            <person name="Szollosi G."/>
            <person name="Zifcakova L."/>
            <person name="Stursova M."/>
            <person name="Spatafora J.W."/>
            <person name="Tedersoo L."/>
            <person name="Vaario L.M."/>
            <person name="Yamada A."/>
            <person name="Yan M."/>
            <person name="Wang P."/>
            <person name="Xu J."/>
            <person name="Bruns T."/>
            <person name="Baldrian P."/>
            <person name="Vilgalys R."/>
            <person name="Dunand C."/>
            <person name="Henrissat B."/>
            <person name="Grigoriev I.V."/>
            <person name="Hibbett D."/>
            <person name="Nagy L.G."/>
            <person name="Martin F.M."/>
        </authorList>
    </citation>
    <scope>NUCLEOTIDE SEQUENCE</scope>
    <source>
        <strain evidence="4">UP504</strain>
    </source>
</reference>
<dbReference type="EMBL" id="MU128933">
    <property type="protein sequence ID" value="KAF9517178.1"/>
    <property type="molecule type" value="Genomic_DNA"/>
</dbReference>
<evidence type="ECO:0000256" key="3">
    <source>
        <dbReference type="SAM" id="SignalP"/>
    </source>
</evidence>
<keyword evidence="2" id="KW-1133">Transmembrane helix</keyword>
<evidence type="ECO:0000313" key="5">
    <source>
        <dbReference type="Proteomes" id="UP000886523"/>
    </source>
</evidence>
<feature type="transmembrane region" description="Helical" evidence="2">
    <location>
        <begin position="202"/>
        <end position="221"/>
    </location>
</feature>
<comment type="caution">
    <text evidence="4">The sequence shown here is derived from an EMBL/GenBank/DDBJ whole genome shotgun (WGS) entry which is preliminary data.</text>
</comment>
<dbReference type="AlphaFoldDB" id="A0A9P6DZX0"/>
<keyword evidence="5" id="KW-1185">Reference proteome</keyword>
<dbReference type="PANTHER" id="PTHR28090:SF2">
    <property type="entry name" value="PROTEIN ROT1"/>
    <property type="match status" value="1"/>
</dbReference>
<dbReference type="PANTHER" id="PTHR28090">
    <property type="entry name" value="PROTEIN ROT1"/>
    <property type="match status" value="1"/>
</dbReference>
<feature type="signal peptide" evidence="3">
    <location>
        <begin position="1"/>
        <end position="22"/>
    </location>
</feature>
<dbReference type="InterPro" id="IPR019623">
    <property type="entry name" value="Rot1"/>
</dbReference>
<evidence type="ECO:0000256" key="2">
    <source>
        <dbReference type="SAM" id="Phobius"/>
    </source>
</evidence>